<reference evidence="1" key="2">
    <citation type="submission" date="2021-04" db="EMBL/GenBank/DDBJ databases">
        <authorList>
            <person name="Zhang T."/>
            <person name="Zhang Y."/>
            <person name="Lu D."/>
            <person name="Zuo D."/>
            <person name="Du Z."/>
        </authorList>
    </citation>
    <scope>NUCLEOTIDE SEQUENCE</scope>
    <source>
        <strain evidence="1">JR1</strain>
    </source>
</reference>
<organism evidence="1 2">
    <name type="scientific">Carboxylicivirga sediminis</name>
    <dbReference type="NCBI Taxonomy" id="2006564"/>
    <lineage>
        <taxon>Bacteria</taxon>
        <taxon>Pseudomonadati</taxon>
        <taxon>Bacteroidota</taxon>
        <taxon>Bacteroidia</taxon>
        <taxon>Marinilabiliales</taxon>
        <taxon>Marinilabiliaceae</taxon>
        <taxon>Carboxylicivirga</taxon>
    </lineage>
</organism>
<comment type="caution">
    <text evidence="1">The sequence shown here is derived from an EMBL/GenBank/DDBJ whole genome shotgun (WGS) entry which is preliminary data.</text>
</comment>
<dbReference type="EMBL" id="JAGTAR010000009">
    <property type="protein sequence ID" value="MBR8535418.1"/>
    <property type="molecule type" value="Genomic_DNA"/>
</dbReference>
<evidence type="ECO:0000313" key="2">
    <source>
        <dbReference type="Proteomes" id="UP000679220"/>
    </source>
</evidence>
<accession>A0A941F3R5</accession>
<reference evidence="1" key="1">
    <citation type="journal article" date="2018" name="Int. J. Syst. Evol. Microbiol.">
        <title>Carboxylicivirga sediminis sp. nov., isolated from coastal sediment.</title>
        <authorList>
            <person name="Wang F.Q."/>
            <person name="Ren L.H."/>
            <person name="Zou R.J."/>
            <person name="Sun Y.Z."/>
            <person name="Liu X.J."/>
            <person name="Jiang F."/>
            <person name="Liu L.J."/>
        </authorList>
    </citation>
    <scope>NUCLEOTIDE SEQUENCE</scope>
    <source>
        <strain evidence="1">JR1</strain>
    </source>
</reference>
<proteinExistence type="predicted"/>
<dbReference type="Gene3D" id="3.40.50.300">
    <property type="entry name" value="P-loop containing nucleotide triphosphate hydrolases"/>
    <property type="match status" value="1"/>
</dbReference>
<dbReference type="AlphaFoldDB" id="A0A941F3R5"/>
<protein>
    <submittedName>
        <fullName evidence="1">Terminase family protein</fullName>
    </submittedName>
</protein>
<name>A0A941F3R5_9BACT</name>
<dbReference type="Proteomes" id="UP000679220">
    <property type="component" value="Unassembled WGS sequence"/>
</dbReference>
<sequence length="498" mass="56524">MKEIKPQEGFQMDFLSTPADIAIGGGAAGAGKTFALLMEPLRHINVEGFGGVIFRRTSPQIRSEGGLWDTSKLLFPIVGGNPRESSLEWTFPGKHDKPVKLKFSHLEYEKNVLDWQGSQIAFIAFDELTHFSKSMFFYLLSRNRSTCGIKPYVRATCNPDPDSWVADFIEWWINQDTGYPIPERAGKLRYFLKDGDNIIWGDSKQEVLDRCPHIVETVLKAEPDTDPKTLVKSATFIPGSIYNNKELLKKDPGYLGNLLAQDEAAKAQLLEGNWKIRTDGTDIINFVKMKDAFTNEFVKPGRKCITADVALKGSDLLIIGVWDGFRLIDIDIWPLAKGNDIINALKDLAKKYAIPQSQIVYDDDGAGSFIDGFIETAVAFNNGARPIMGENYFNRKTQMYYKLGELINKGLMYISPEVANRKFNNKTIRELIMNERRAIKRDKKDMDGKLRIIPKDEMKTIIGHSPDIMDMMMMRMFAEYLDMPKDEKPKDKSGYGFF</sequence>
<gene>
    <name evidence="1" type="ORF">KDU71_07585</name>
</gene>
<dbReference type="InterPro" id="IPR027417">
    <property type="entry name" value="P-loop_NTPase"/>
</dbReference>
<keyword evidence="2" id="KW-1185">Reference proteome</keyword>
<dbReference type="Gene3D" id="3.30.420.240">
    <property type="match status" value="1"/>
</dbReference>
<dbReference type="Pfam" id="PF03237">
    <property type="entry name" value="Terminase_6N"/>
    <property type="match status" value="1"/>
</dbReference>
<evidence type="ECO:0000313" key="1">
    <source>
        <dbReference type="EMBL" id="MBR8535418.1"/>
    </source>
</evidence>
<dbReference type="RefSeq" id="WP_212189324.1">
    <property type="nucleotide sequence ID" value="NZ_JAGTAR010000009.1"/>
</dbReference>